<proteinExistence type="predicted"/>
<keyword evidence="2" id="KW-1185">Reference proteome</keyword>
<dbReference type="InterPro" id="IPR011726">
    <property type="entry name" value="KdpF"/>
</dbReference>
<name>A0A9J6PQ94_9GAMM</name>
<dbReference type="GO" id="GO:0008556">
    <property type="term" value="F:P-type potassium transmembrane transporter activity"/>
    <property type="evidence" value="ECO:0007669"/>
    <property type="project" value="InterPro"/>
</dbReference>
<evidence type="ECO:0000313" key="1">
    <source>
        <dbReference type="EMBL" id="MCU5776900.1"/>
    </source>
</evidence>
<protein>
    <submittedName>
        <fullName evidence="1">Potassium-transporting ATPase subunit F</fullName>
    </submittedName>
</protein>
<accession>A0A9J6PQ94</accession>
<dbReference type="Pfam" id="PF09604">
    <property type="entry name" value="Potass_KdpF"/>
    <property type="match status" value="1"/>
</dbReference>
<gene>
    <name evidence="1" type="ORF">N5923_05225</name>
</gene>
<dbReference type="Proteomes" id="UP001064262">
    <property type="component" value="Unassembled WGS sequence"/>
</dbReference>
<organism evidence="1 2">
    <name type="scientific">Winslowiella arboricola</name>
    <dbReference type="NCBI Taxonomy" id="2978220"/>
    <lineage>
        <taxon>Bacteria</taxon>
        <taxon>Pseudomonadati</taxon>
        <taxon>Pseudomonadota</taxon>
        <taxon>Gammaproteobacteria</taxon>
        <taxon>Enterobacterales</taxon>
        <taxon>Erwiniaceae</taxon>
        <taxon>Winslowiella</taxon>
    </lineage>
</organism>
<dbReference type="RefSeq" id="WP_267143452.1">
    <property type="nucleotide sequence ID" value="NZ_JAODIL010000077.1"/>
</dbReference>
<dbReference type="AlphaFoldDB" id="A0A9J6PQ94"/>
<dbReference type="EMBL" id="JAODIM010000037">
    <property type="protein sequence ID" value="MCU5776900.1"/>
    <property type="molecule type" value="Genomic_DNA"/>
</dbReference>
<evidence type="ECO:0000313" key="2">
    <source>
        <dbReference type="Proteomes" id="UP001064262"/>
    </source>
</evidence>
<dbReference type="GO" id="GO:0005886">
    <property type="term" value="C:plasma membrane"/>
    <property type="evidence" value="ECO:0007669"/>
    <property type="project" value="InterPro"/>
</dbReference>
<reference evidence="1" key="1">
    <citation type="submission" date="2022-09" db="EMBL/GenBank/DDBJ databases">
        <title>Winslowiella arboricola sp. nov., isolated from bleeding cankers on broadleaf hosts.</title>
        <authorList>
            <person name="Brady C."/>
            <person name="Kaur S."/>
            <person name="Crampton B."/>
            <person name="Maddock D."/>
            <person name="Arnold D."/>
            <person name="Denman S."/>
        </authorList>
    </citation>
    <scope>NUCLEOTIDE SEQUENCE</scope>
    <source>
        <strain evidence="1">BAC 15a-03b</strain>
    </source>
</reference>
<comment type="caution">
    <text evidence="1">The sequence shown here is derived from an EMBL/GenBank/DDBJ whole genome shotgun (WGS) entry which is preliminary data.</text>
</comment>
<sequence length="29" mass="3073">MSIAIVAGVLLVALLTGYLIYALIYAEAF</sequence>